<comment type="caution">
    <text evidence="2">The sequence shown here is derived from an EMBL/GenBank/DDBJ whole genome shotgun (WGS) entry which is preliminary data.</text>
</comment>
<dbReference type="AlphaFoldDB" id="A0A1G2F3A6"/>
<name>A0A1G2F3A6_9BACT</name>
<evidence type="ECO:0000313" key="2">
    <source>
        <dbReference type="EMBL" id="OGZ32535.1"/>
    </source>
</evidence>
<proteinExistence type="predicted"/>
<dbReference type="EMBL" id="MHMS01000006">
    <property type="protein sequence ID" value="OGZ32535.1"/>
    <property type="molecule type" value="Genomic_DNA"/>
</dbReference>
<evidence type="ECO:0000313" key="3">
    <source>
        <dbReference type="Proteomes" id="UP000176787"/>
    </source>
</evidence>
<reference evidence="2 3" key="1">
    <citation type="journal article" date="2016" name="Nat. Commun.">
        <title>Thousands of microbial genomes shed light on interconnected biogeochemical processes in an aquifer system.</title>
        <authorList>
            <person name="Anantharaman K."/>
            <person name="Brown C.T."/>
            <person name="Hug L.A."/>
            <person name="Sharon I."/>
            <person name="Castelle C.J."/>
            <person name="Probst A.J."/>
            <person name="Thomas B.C."/>
            <person name="Singh A."/>
            <person name="Wilkins M.J."/>
            <person name="Karaoz U."/>
            <person name="Brodie E.L."/>
            <person name="Williams K.H."/>
            <person name="Hubbard S.S."/>
            <person name="Banfield J.F."/>
        </authorList>
    </citation>
    <scope>NUCLEOTIDE SEQUENCE [LARGE SCALE GENOMIC DNA]</scope>
</reference>
<protein>
    <submittedName>
        <fullName evidence="2">Uncharacterized protein</fullName>
    </submittedName>
</protein>
<dbReference type="STRING" id="1801726.A3H02_00115"/>
<evidence type="ECO:0000256" key="1">
    <source>
        <dbReference type="SAM" id="MobiDB-lite"/>
    </source>
</evidence>
<sequence>MGGGNAEPSEQVQKRPAPPPASLGAEPSKTFFSFAEEKIRRAQIRKSEENFFAGWRALASGGGAER</sequence>
<feature type="region of interest" description="Disordered" evidence="1">
    <location>
        <begin position="1"/>
        <end position="29"/>
    </location>
</feature>
<organism evidence="2 3">
    <name type="scientific">Candidatus Niyogibacteria bacterium RIFCSPLOWO2_12_FULL_41_13</name>
    <dbReference type="NCBI Taxonomy" id="1801726"/>
    <lineage>
        <taxon>Bacteria</taxon>
        <taxon>Candidatus Niyogiibacteriota</taxon>
    </lineage>
</organism>
<dbReference type="Proteomes" id="UP000176787">
    <property type="component" value="Unassembled WGS sequence"/>
</dbReference>
<accession>A0A1G2F3A6</accession>
<gene>
    <name evidence="2" type="ORF">A3H02_00115</name>
</gene>